<sequence>MENSEYETIVNYLTRGEYPAGISKEQKRAIRRKVAERSANTTKSNKFVAKDGVLYYVDMRPDGLGLRERRVVRMEEKMGILRDCHEAEIGGGHFKRDKTYGKISERFYWHGLMSDVKQYVSTCDVCQRVDGKLGKQHAELHPIPVSDVWKQVNNELFARTGVDHRITSAYHPQTNGLTERFNQTLENAIVKIINEDQDNWEDNLDSILFCYRSSKNDSTKFSPFFLMYGREPKLPMELAVKGSPRCDDQDSTQVSLDTKVEQLLKLKKSVHDLAMENIRKAQDRQKRNYDKKHDSTKLLKVGDLVLVKNMRNLDRKGGKMDTRWLGPYMITAHVGKGRYKLLNQESGKHLAKMINSSRLKKYIQRNPDEKSTETQRKEKIIIPDAPKEDTRADQNDEWIKALGLKKSDRTDILQKRMLNDRIVNGAQKLIKKKFALVGGLQDPLLSQLSFDRCTSEGVQIHNTGKIHWITSSSIGGQPVSVYDSLYDDLTESSEKQLAQCYHNCIDQAGQLHIEMASFQKQKGSTDCGLFAIASAYELASGNIHFNYEGLFDQSAMRKHLVDCLEKEDISSFPRARKTTAVVNNNEKLLIIQTHCACQLPEYGDMVQCDLCNMWYHLTCTNLSQTPDEDEEWFCESCAPLC</sequence>
<keyword evidence="2" id="KW-0863">Zinc-finger</keyword>
<dbReference type="InterPro" id="IPR001965">
    <property type="entry name" value="Znf_PHD"/>
</dbReference>
<accession>A0A7D9L243</accession>
<protein>
    <submittedName>
        <fullName evidence="4">Retrotransposable element</fullName>
    </submittedName>
</protein>
<proteinExistence type="predicted"/>
<dbReference type="InterPro" id="IPR012337">
    <property type="entry name" value="RNaseH-like_sf"/>
</dbReference>
<dbReference type="PANTHER" id="PTHR37984:SF5">
    <property type="entry name" value="PROTEIN NYNRIN-LIKE"/>
    <property type="match status" value="1"/>
</dbReference>
<gene>
    <name evidence="4" type="ORF">PACLA_8A068607</name>
</gene>
<dbReference type="PANTHER" id="PTHR37984">
    <property type="entry name" value="PROTEIN CBG26694"/>
    <property type="match status" value="1"/>
</dbReference>
<dbReference type="EMBL" id="CACRXK020012707">
    <property type="protein sequence ID" value="CAB4023832.1"/>
    <property type="molecule type" value="Genomic_DNA"/>
</dbReference>
<evidence type="ECO:0000256" key="2">
    <source>
        <dbReference type="ARBA" id="ARBA00022771"/>
    </source>
</evidence>
<evidence type="ECO:0000256" key="3">
    <source>
        <dbReference type="ARBA" id="ARBA00022833"/>
    </source>
</evidence>
<dbReference type="InterPro" id="IPR041588">
    <property type="entry name" value="Integrase_H2C2"/>
</dbReference>
<dbReference type="Proteomes" id="UP001152795">
    <property type="component" value="Unassembled WGS sequence"/>
</dbReference>
<dbReference type="GO" id="GO:0008270">
    <property type="term" value="F:zinc ion binding"/>
    <property type="evidence" value="ECO:0007669"/>
    <property type="project" value="UniProtKB-KW"/>
</dbReference>
<evidence type="ECO:0000313" key="4">
    <source>
        <dbReference type="EMBL" id="CAB4023832.1"/>
    </source>
</evidence>
<dbReference type="InterPro" id="IPR050951">
    <property type="entry name" value="Retrovirus_Pol_polyprotein"/>
</dbReference>
<dbReference type="AlphaFoldDB" id="A0A7D9L243"/>
<organism evidence="4 5">
    <name type="scientific">Paramuricea clavata</name>
    <name type="common">Red gorgonian</name>
    <name type="synonym">Violescent sea-whip</name>
    <dbReference type="NCBI Taxonomy" id="317549"/>
    <lineage>
        <taxon>Eukaryota</taxon>
        <taxon>Metazoa</taxon>
        <taxon>Cnidaria</taxon>
        <taxon>Anthozoa</taxon>
        <taxon>Octocorallia</taxon>
        <taxon>Malacalcyonacea</taxon>
        <taxon>Plexauridae</taxon>
        <taxon>Paramuricea</taxon>
    </lineage>
</organism>
<dbReference type="SUPFAM" id="SSF54001">
    <property type="entry name" value="Cysteine proteinases"/>
    <property type="match status" value="1"/>
</dbReference>
<dbReference type="SUPFAM" id="SSF57903">
    <property type="entry name" value="FYVE/PHD zinc finger"/>
    <property type="match status" value="1"/>
</dbReference>
<keyword evidence="5" id="KW-1185">Reference proteome</keyword>
<dbReference type="PROSITE" id="PS01359">
    <property type="entry name" value="ZF_PHD_1"/>
    <property type="match status" value="1"/>
</dbReference>
<dbReference type="Pfam" id="PF17921">
    <property type="entry name" value="Integrase_H2C2"/>
    <property type="match status" value="1"/>
</dbReference>
<comment type="caution">
    <text evidence="4">The sequence shown here is derived from an EMBL/GenBank/DDBJ whole genome shotgun (WGS) entry which is preliminary data.</text>
</comment>
<dbReference type="GO" id="GO:0003676">
    <property type="term" value="F:nucleic acid binding"/>
    <property type="evidence" value="ECO:0007669"/>
    <property type="project" value="InterPro"/>
</dbReference>
<evidence type="ECO:0000256" key="1">
    <source>
        <dbReference type="ARBA" id="ARBA00022723"/>
    </source>
</evidence>
<dbReference type="SMART" id="SM00249">
    <property type="entry name" value="PHD"/>
    <property type="match status" value="1"/>
</dbReference>
<dbReference type="InterPro" id="IPR019786">
    <property type="entry name" value="Zinc_finger_PHD-type_CS"/>
</dbReference>
<dbReference type="InterPro" id="IPR036397">
    <property type="entry name" value="RNaseH_sf"/>
</dbReference>
<reference evidence="4" key="1">
    <citation type="submission" date="2020-04" db="EMBL/GenBank/DDBJ databases">
        <authorList>
            <person name="Alioto T."/>
            <person name="Alioto T."/>
            <person name="Gomez Garrido J."/>
        </authorList>
    </citation>
    <scope>NUCLEOTIDE SEQUENCE</scope>
    <source>
        <strain evidence="4">A484AB</strain>
    </source>
</reference>
<name>A0A7D9L243_PARCT</name>
<dbReference type="GO" id="GO:0015074">
    <property type="term" value="P:DNA integration"/>
    <property type="evidence" value="ECO:0007669"/>
    <property type="project" value="InterPro"/>
</dbReference>
<dbReference type="Gene3D" id="3.30.420.10">
    <property type="entry name" value="Ribonuclease H-like superfamily/Ribonuclease H"/>
    <property type="match status" value="1"/>
</dbReference>
<keyword evidence="1" id="KW-0479">Metal-binding</keyword>
<dbReference type="InterPro" id="IPR011011">
    <property type="entry name" value="Znf_FYVE_PHD"/>
</dbReference>
<dbReference type="Gene3D" id="1.10.340.70">
    <property type="match status" value="1"/>
</dbReference>
<dbReference type="InterPro" id="IPR001584">
    <property type="entry name" value="Integrase_cat-core"/>
</dbReference>
<keyword evidence="3" id="KW-0862">Zinc</keyword>
<dbReference type="OrthoDB" id="10054020at2759"/>
<dbReference type="Gene3D" id="3.30.40.10">
    <property type="entry name" value="Zinc/RING finger domain, C3HC4 (zinc finger)"/>
    <property type="match status" value="1"/>
</dbReference>
<dbReference type="PROSITE" id="PS50994">
    <property type="entry name" value="INTEGRASE"/>
    <property type="match status" value="1"/>
</dbReference>
<dbReference type="PROSITE" id="PS50016">
    <property type="entry name" value="ZF_PHD_2"/>
    <property type="match status" value="1"/>
</dbReference>
<dbReference type="InterPro" id="IPR013083">
    <property type="entry name" value="Znf_RING/FYVE/PHD"/>
</dbReference>
<dbReference type="FunFam" id="1.10.340.70:FF:000001">
    <property type="entry name" value="Retrovirus-related Pol polyprotein from transposon gypsy-like Protein"/>
    <property type="match status" value="1"/>
</dbReference>
<evidence type="ECO:0000313" key="5">
    <source>
        <dbReference type="Proteomes" id="UP001152795"/>
    </source>
</evidence>
<dbReference type="SUPFAM" id="SSF53098">
    <property type="entry name" value="Ribonuclease H-like"/>
    <property type="match status" value="1"/>
</dbReference>
<dbReference type="Pfam" id="PF00628">
    <property type="entry name" value="PHD"/>
    <property type="match status" value="1"/>
</dbReference>
<dbReference type="InterPro" id="IPR038765">
    <property type="entry name" value="Papain-like_cys_pep_sf"/>
</dbReference>
<dbReference type="InterPro" id="IPR019787">
    <property type="entry name" value="Znf_PHD-finger"/>
</dbReference>